<dbReference type="RefSeq" id="WP_310281940.1">
    <property type="nucleotide sequence ID" value="NZ_JAVDWR010000033.1"/>
</dbReference>
<comment type="caution">
    <text evidence="1">The sequence shown here is derived from an EMBL/GenBank/DDBJ whole genome shotgun (WGS) entry which is preliminary data.</text>
</comment>
<dbReference type="Proteomes" id="UP001257909">
    <property type="component" value="Unassembled WGS sequence"/>
</dbReference>
<proteinExistence type="predicted"/>
<evidence type="ECO:0000313" key="1">
    <source>
        <dbReference type="EMBL" id="MDR7123095.1"/>
    </source>
</evidence>
<keyword evidence="2" id="KW-1185">Reference proteome</keyword>
<accession>A0ABU1W557</accession>
<name>A0ABU1W557_9GAMM</name>
<sequence>MMRTQTKRTTEKLPLWSTDDSYLEQVVSYYHQQLMVHYPRLQHLVAVLPDDMRRQRWGYCDRTLGLHLSSADTSEGGAIRGALQRLGVLKPNGHEVFRGCIVVPIFDDNGMLLAIKGKRVAVRLPARCSRWIDWFRPMEAGGGYATTD</sequence>
<reference evidence="1 2" key="1">
    <citation type="submission" date="2023-07" db="EMBL/GenBank/DDBJ databases">
        <title>Sorghum-associated microbial communities from plants grown in Nebraska, USA.</title>
        <authorList>
            <person name="Schachtman D."/>
        </authorList>
    </citation>
    <scope>NUCLEOTIDE SEQUENCE [LARGE SCALE GENOMIC DNA]</scope>
    <source>
        <strain evidence="1 2">4138</strain>
    </source>
</reference>
<dbReference type="EMBL" id="JAVDWR010000033">
    <property type="protein sequence ID" value="MDR7123095.1"/>
    <property type="molecule type" value="Genomic_DNA"/>
</dbReference>
<gene>
    <name evidence="1" type="ORF">J2W69_004078</name>
</gene>
<organism evidence="1 2">
    <name type="scientific">Rheinheimera soli</name>
    <dbReference type="NCBI Taxonomy" id="443616"/>
    <lineage>
        <taxon>Bacteria</taxon>
        <taxon>Pseudomonadati</taxon>
        <taxon>Pseudomonadota</taxon>
        <taxon>Gammaproteobacteria</taxon>
        <taxon>Chromatiales</taxon>
        <taxon>Chromatiaceae</taxon>
        <taxon>Rheinheimera</taxon>
    </lineage>
</organism>
<dbReference type="InterPro" id="IPR037068">
    <property type="entry name" value="DNA_primase_core_N_sf"/>
</dbReference>
<evidence type="ECO:0000313" key="2">
    <source>
        <dbReference type="Proteomes" id="UP001257909"/>
    </source>
</evidence>
<protein>
    <submittedName>
        <fullName evidence="1">Uncharacterized protein</fullName>
    </submittedName>
</protein>
<dbReference type="Gene3D" id="3.90.980.10">
    <property type="entry name" value="DNA primase, catalytic core, N-terminal domain"/>
    <property type="match status" value="1"/>
</dbReference>